<accession>A0ABX4YL04</accession>
<dbReference type="PANTHER" id="PTHR22916:SF3">
    <property type="entry name" value="UDP-GLCNAC:BETAGAL BETA-1,3-N-ACETYLGLUCOSAMINYLTRANSFERASE-LIKE PROTEIN 1"/>
    <property type="match status" value="1"/>
</dbReference>
<reference evidence="2" key="1">
    <citation type="submission" date="2018-01" db="EMBL/GenBank/DDBJ databases">
        <title>Genomic characterization of Leptospira inadai serogroup Lyme isolated from captured rat in Brazil and comparative analysis with human reference strain.</title>
        <authorList>
            <person name="Moreno L.Z."/>
            <person name="Loureiro A.P."/>
            <person name="Miraglia F."/>
            <person name="Kremer F.S."/>
            <person name="Eslabao M.R."/>
            <person name="Dellagostin O.A."/>
            <person name="Lilenbaum W."/>
            <person name="Moreno A.M."/>
        </authorList>
    </citation>
    <scope>NUCLEOTIDE SEQUENCE [LARGE SCALE GENOMIC DNA]</scope>
    <source>
        <strain evidence="2">M34/99</strain>
    </source>
</reference>
<name>A0ABX4YL04_9LEPT</name>
<keyword evidence="3" id="KW-1185">Reference proteome</keyword>
<sequence length="312" mass="36530">MLRENDDKSTPLISVIMNCYNSATYLRQAIDSVYSQSYKNFEIIFWDNASTDDSAEIAKSYDFKIKYYRGSETIPLGAARNKAIEKASGELIAFLDCDDLWMPLKLEKQVPLFQDSEVDLVFCDSLFFNDSGYEKRLFSKTRFYTGHCFSKLLSNYFLSMETIVIRRSALDRLSYWFDERFNMIEEADLFRRIAMTGKLATVNEVLAKWRIHSGSWTWQKTELFWKETKLMLEAYEEKDPEFSVKYKEEIRILNSGLAREEAIHLLLIGEARKARKKIMEDNSVFKGKIILLLTFFPSRLLKFVFKLLGKAS</sequence>
<dbReference type="RefSeq" id="WP_020988702.1">
    <property type="nucleotide sequence ID" value="NZ_MCRM02000005.1"/>
</dbReference>
<dbReference type="Gene3D" id="3.90.550.10">
    <property type="entry name" value="Spore Coat Polysaccharide Biosynthesis Protein SpsA, Chain A"/>
    <property type="match status" value="1"/>
</dbReference>
<dbReference type="InterPro" id="IPR001173">
    <property type="entry name" value="Glyco_trans_2-like"/>
</dbReference>
<evidence type="ECO:0000313" key="3">
    <source>
        <dbReference type="Proteomes" id="UP000094669"/>
    </source>
</evidence>
<evidence type="ECO:0000259" key="1">
    <source>
        <dbReference type="Pfam" id="PF00535"/>
    </source>
</evidence>
<evidence type="ECO:0000313" key="2">
    <source>
        <dbReference type="EMBL" id="PNV75829.1"/>
    </source>
</evidence>
<gene>
    <name evidence="2" type="ORF">BES34_007315</name>
</gene>
<dbReference type="EMBL" id="MCRM02000005">
    <property type="protein sequence ID" value="PNV75829.1"/>
    <property type="molecule type" value="Genomic_DNA"/>
</dbReference>
<organism evidence="2 3">
    <name type="scientific">Leptospira inadai serovar Lyme</name>
    <dbReference type="NCBI Taxonomy" id="293084"/>
    <lineage>
        <taxon>Bacteria</taxon>
        <taxon>Pseudomonadati</taxon>
        <taxon>Spirochaetota</taxon>
        <taxon>Spirochaetia</taxon>
        <taxon>Leptospirales</taxon>
        <taxon>Leptospiraceae</taxon>
        <taxon>Leptospira</taxon>
    </lineage>
</organism>
<dbReference type="Pfam" id="PF00535">
    <property type="entry name" value="Glycos_transf_2"/>
    <property type="match status" value="1"/>
</dbReference>
<dbReference type="GO" id="GO:0016740">
    <property type="term" value="F:transferase activity"/>
    <property type="evidence" value="ECO:0007669"/>
    <property type="project" value="UniProtKB-KW"/>
</dbReference>
<proteinExistence type="predicted"/>
<protein>
    <submittedName>
        <fullName evidence="2">Glycosyl transferase family 2</fullName>
    </submittedName>
</protein>
<keyword evidence="2" id="KW-0808">Transferase</keyword>
<dbReference type="PANTHER" id="PTHR22916">
    <property type="entry name" value="GLYCOSYLTRANSFERASE"/>
    <property type="match status" value="1"/>
</dbReference>
<dbReference type="SUPFAM" id="SSF53448">
    <property type="entry name" value="Nucleotide-diphospho-sugar transferases"/>
    <property type="match status" value="1"/>
</dbReference>
<comment type="caution">
    <text evidence="2">The sequence shown here is derived from an EMBL/GenBank/DDBJ whole genome shotgun (WGS) entry which is preliminary data.</text>
</comment>
<feature type="domain" description="Glycosyltransferase 2-like" evidence="1">
    <location>
        <begin position="14"/>
        <end position="172"/>
    </location>
</feature>
<dbReference type="Proteomes" id="UP000094669">
    <property type="component" value="Unassembled WGS sequence"/>
</dbReference>
<dbReference type="InterPro" id="IPR029044">
    <property type="entry name" value="Nucleotide-diphossugar_trans"/>
</dbReference>